<dbReference type="EMBL" id="JAAAHY010003814">
    <property type="protein sequence ID" value="KAF9937511.1"/>
    <property type="molecule type" value="Genomic_DNA"/>
</dbReference>
<feature type="non-terminal residue" evidence="2">
    <location>
        <position position="120"/>
    </location>
</feature>
<feature type="compositionally biased region" description="Polar residues" evidence="1">
    <location>
        <begin position="93"/>
        <end position="106"/>
    </location>
</feature>
<sequence length="120" mass="13729">CIRFRNTPPKLEKIKKPVMQLHVTTQGPRMKADSFNRPIHVASFDALWHFKADPVFEKQNAGEPVDTQLTIAKPRWTTKIVKRFLEIVVGPRLQQQPPTDQESMQESALEAGRTQQATPK</sequence>
<gene>
    <name evidence="2" type="ORF">BGZ70_006670</name>
</gene>
<protein>
    <submittedName>
        <fullName evidence="2">Uncharacterized protein</fullName>
    </submittedName>
</protein>
<evidence type="ECO:0000313" key="2">
    <source>
        <dbReference type="EMBL" id="KAF9937511.1"/>
    </source>
</evidence>
<evidence type="ECO:0000313" key="3">
    <source>
        <dbReference type="Proteomes" id="UP000738359"/>
    </source>
</evidence>
<organism evidence="2 3">
    <name type="scientific">Mortierella alpina</name>
    <name type="common">Oleaginous fungus</name>
    <name type="synonym">Mortierella renispora</name>
    <dbReference type="NCBI Taxonomy" id="64518"/>
    <lineage>
        <taxon>Eukaryota</taxon>
        <taxon>Fungi</taxon>
        <taxon>Fungi incertae sedis</taxon>
        <taxon>Mucoromycota</taxon>
        <taxon>Mortierellomycotina</taxon>
        <taxon>Mortierellomycetes</taxon>
        <taxon>Mortierellales</taxon>
        <taxon>Mortierellaceae</taxon>
        <taxon>Mortierella</taxon>
    </lineage>
</organism>
<feature type="non-terminal residue" evidence="2">
    <location>
        <position position="1"/>
    </location>
</feature>
<proteinExistence type="predicted"/>
<dbReference type="Proteomes" id="UP000738359">
    <property type="component" value="Unassembled WGS sequence"/>
</dbReference>
<dbReference type="AlphaFoldDB" id="A0A9P6ILM8"/>
<comment type="caution">
    <text evidence="2">The sequence shown here is derived from an EMBL/GenBank/DDBJ whole genome shotgun (WGS) entry which is preliminary data.</text>
</comment>
<keyword evidence="3" id="KW-1185">Reference proteome</keyword>
<evidence type="ECO:0000256" key="1">
    <source>
        <dbReference type="SAM" id="MobiDB-lite"/>
    </source>
</evidence>
<feature type="region of interest" description="Disordered" evidence="1">
    <location>
        <begin position="91"/>
        <end position="120"/>
    </location>
</feature>
<accession>A0A9P6ILM8</accession>
<name>A0A9P6ILM8_MORAP</name>
<reference evidence="2" key="1">
    <citation type="journal article" date="2020" name="Fungal Divers.">
        <title>Resolving the Mortierellaceae phylogeny through synthesis of multi-gene phylogenetics and phylogenomics.</title>
        <authorList>
            <person name="Vandepol N."/>
            <person name="Liber J."/>
            <person name="Desiro A."/>
            <person name="Na H."/>
            <person name="Kennedy M."/>
            <person name="Barry K."/>
            <person name="Grigoriev I.V."/>
            <person name="Miller A.N."/>
            <person name="O'Donnell K."/>
            <person name="Stajich J.E."/>
            <person name="Bonito G."/>
        </authorList>
    </citation>
    <scope>NUCLEOTIDE SEQUENCE</scope>
    <source>
        <strain evidence="2">CK1249</strain>
    </source>
</reference>